<name>A0ABX2TF56_9PROT</name>
<comment type="caution">
    <text evidence="1">The sequence shown here is derived from an EMBL/GenBank/DDBJ whole genome shotgun (WGS) entry which is preliminary data.</text>
</comment>
<protein>
    <recommendedName>
        <fullName evidence="3">Peroxidase</fullName>
    </recommendedName>
</protein>
<dbReference type="Proteomes" id="UP000584642">
    <property type="component" value="Unassembled WGS sequence"/>
</dbReference>
<proteinExistence type="predicted"/>
<dbReference type="EMBL" id="JABFDB010000013">
    <property type="protein sequence ID" value="NYZ21768.1"/>
    <property type="molecule type" value="Genomic_DNA"/>
</dbReference>
<organism evidence="1 2">
    <name type="scientific">Azospirillum oleiclasticum</name>
    <dbReference type="NCBI Taxonomy" id="2735135"/>
    <lineage>
        <taxon>Bacteria</taxon>
        <taxon>Pseudomonadati</taxon>
        <taxon>Pseudomonadota</taxon>
        <taxon>Alphaproteobacteria</taxon>
        <taxon>Rhodospirillales</taxon>
        <taxon>Azospirillaceae</taxon>
        <taxon>Azospirillum</taxon>
    </lineage>
</organism>
<dbReference type="RefSeq" id="WP_180283540.1">
    <property type="nucleotide sequence ID" value="NZ_JABFDB010000013.1"/>
</dbReference>
<reference evidence="1 2" key="1">
    <citation type="submission" date="2020-05" db="EMBL/GenBank/DDBJ databases">
        <title>Azospirillum oleiclasticum sp. nov, a nitrogen-fixing and heavy crude oil-emulsifying bacterium isolated from the crude oil of Yumen Oilfield.</title>
        <authorList>
            <person name="Wu D."/>
            <person name="Cai M."/>
            <person name="Zhang X."/>
        </authorList>
    </citation>
    <scope>NUCLEOTIDE SEQUENCE [LARGE SCALE GENOMIC DNA]</scope>
    <source>
        <strain evidence="1 2">ROY-1-1-2</strain>
    </source>
</reference>
<keyword evidence="2" id="KW-1185">Reference proteome</keyword>
<accession>A0ABX2TF56</accession>
<evidence type="ECO:0000313" key="1">
    <source>
        <dbReference type="EMBL" id="NYZ21768.1"/>
    </source>
</evidence>
<evidence type="ECO:0008006" key="3">
    <source>
        <dbReference type="Google" id="ProtNLM"/>
    </source>
</evidence>
<sequence>MLHTLGTDTDRHHEAIVGLEKRLQRDQLSGRDITIARIVLMQHYAAYAAATVQRIGGSLDEFKNLTDVNNAIPLSGRGARRH</sequence>
<evidence type="ECO:0000313" key="2">
    <source>
        <dbReference type="Proteomes" id="UP000584642"/>
    </source>
</evidence>
<gene>
    <name evidence="1" type="ORF">HND93_18800</name>
</gene>